<dbReference type="PANTHER" id="PTHR12243">
    <property type="entry name" value="MADF DOMAIN TRANSCRIPTION FACTOR"/>
    <property type="match status" value="1"/>
</dbReference>
<dbReference type="InterPro" id="IPR004210">
    <property type="entry name" value="BESS_motif"/>
</dbReference>
<protein>
    <recommendedName>
        <fullName evidence="6">MADF domain-containing protein</fullName>
    </recommendedName>
</protein>
<dbReference type="SMART" id="SM00595">
    <property type="entry name" value="MADF"/>
    <property type="match status" value="1"/>
</dbReference>
<dbReference type="Pfam" id="PF10545">
    <property type="entry name" value="MADF_DNA_bdg"/>
    <property type="match status" value="1"/>
</dbReference>
<comment type="subcellular location">
    <subcellularLocation>
        <location evidence="1">Nucleus</location>
    </subcellularLocation>
</comment>
<dbReference type="InterPro" id="IPR006578">
    <property type="entry name" value="MADF-dom"/>
</dbReference>
<proteinExistence type="predicted"/>
<sequence length="262" mass="29712">MNGHKKALLIEAVKSRPVLWNVNDETYQKNRNKCHIWSDIERSLQINEPLYSGLKAKECWRYLRKKYFEEKIRLAGNPQSTPSFTLYSQLSFLDSTTSNRLDCSRLCNCLLRMFCSSDVGGANNQWASSITADMKPKSSFAAGDNVINFEAVSTEPIIPKLLVLATQQLTQNAQYPYPSPSVSFDEMTDSLMRSAQALERMSDLFRKLNADRNFLFFVGVLEELNALPPLQQEQLKLSIQKTISDLKDQLLSSNGIIPSLNT</sequence>
<dbReference type="GO" id="GO:0006357">
    <property type="term" value="P:regulation of transcription by RNA polymerase II"/>
    <property type="evidence" value="ECO:0007669"/>
    <property type="project" value="TreeGrafter"/>
</dbReference>
<dbReference type="PROSITE" id="PS51029">
    <property type="entry name" value="MADF"/>
    <property type="match status" value="1"/>
</dbReference>
<evidence type="ECO:0000259" key="2">
    <source>
        <dbReference type="PROSITE" id="PS51029"/>
    </source>
</evidence>
<dbReference type="InterPro" id="IPR039353">
    <property type="entry name" value="TF_Adf1"/>
</dbReference>
<keyword evidence="5" id="KW-1185">Reference proteome</keyword>
<organism evidence="4 5">
    <name type="scientific">Steinernema hermaphroditum</name>
    <dbReference type="NCBI Taxonomy" id="289476"/>
    <lineage>
        <taxon>Eukaryota</taxon>
        <taxon>Metazoa</taxon>
        <taxon>Ecdysozoa</taxon>
        <taxon>Nematoda</taxon>
        <taxon>Chromadorea</taxon>
        <taxon>Rhabditida</taxon>
        <taxon>Tylenchina</taxon>
        <taxon>Panagrolaimomorpha</taxon>
        <taxon>Strongyloidoidea</taxon>
        <taxon>Steinernematidae</taxon>
        <taxon>Steinernema</taxon>
    </lineage>
</organism>
<evidence type="ECO:0008006" key="6">
    <source>
        <dbReference type="Google" id="ProtNLM"/>
    </source>
</evidence>
<dbReference type="PROSITE" id="PS51031">
    <property type="entry name" value="BESS"/>
    <property type="match status" value="1"/>
</dbReference>
<evidence type="ECO:0000256" key="1">
    <source>
        <dbReference type="PROSITE-ProRule" id="PRU00371"/>
    </source>
</evidence>
<dbReference type="EMBL" id="JAUCMV010000005">
    <property type="protein sequence ID" value="KAK0395903.1"/>
    <property type="molecule type" value="Genomic_DNA"/>
</dbReference>
<keyword evidence="1" id="KW-0539">Nucleus</keyword>
<comment type="caution">
    <text evidence="4">The sequence shown here is derived from an EMBL/GenBank/DDBJ whole genome shotgun (WGS) entry which is preliminary data.</text>
</comment>
<accession>A0AA39GYH1</accession>
<feature type="domain" description="MADF" evidence="2">
    <location>
        <begin position="8"/>
        <end position="98"/>
    </location>
</feature>
<gene>
    <name evidence="4" type="ORF">QR680_001481</name>
</gene>
<dbReference type="GO" id="GO:0003677">
    <property type="term" value="F:DNA binding"/>
    <property type="evidence" value="ECO:0007669"/>
    <property type="project" value="InterPro"/>
</dbReference>
<evidence type="ECO:0000313" key="4">
    <source>
        <dbReference type="EMBL" id="KAK0395903.1"/>
    </source>
</evidence>
<dbReference type="PANTHER" id="PTHR12243:SF67">
    <property type="entry name" value="COREPRESSOR OF PANGOLIN, ISOFORM A-RELATED"/>
    <property type="match status" value="1"/>
</dbReference>
<evidence type="ECO:0000259" key="3">
    <source>
        <dbReference type="PROSITE" id="PS51031"/>
    </source>
</evidence>
<dbReference type="GO" id="GO:0005667">
    <property type="term" value="C:transcription regulator complex"/>
    <property type="evidence" value="ECO:0007669"/>
    <property type="project" value="TreeGrafter"/>
</dbReference>
<dbReference type="GO" id="GO:0005634">
    <property type="term" value="C:nucleus"/>
    <property type="evidence" value="ECO:0007669"/>
    <property type="project" value="UniProtKB-SubCell"/>
</dbReference>
<name>A0AA39GYH1_9BILA</name>
<dbReference type="AlphaFoldDB" id="A0AA39GYH1"/>
<evidence type="ECO:0000313" key="5">
    <source>
        <dbReference type="Proteomes" id="UP001175271"/>
    </source>
</evidence>
<dbReference type="Proteomes" id="UP001175271">
    <property type="component" value="Unassembled WGS sequence"/>
</dbReference>
<reference evidence="4" key="1">
    <citation type="submission" date="2023-06" db="EMBL/GenBank/DDBJ databases">
        <title>Genomic analysis of the entomopathogenic nematode Steinernema hermaphroditum.</title>
        <authorList>
            <person name="Schwarz E.M."/>
            <person name="Heppert J.K."/>
            <person name="Baniya A."/>
            <person name="Schwartz H.T."/>
            <person name="Tan C.-H."/>
            <person name="Antoshechkin I."/>
            <person name="Sternberg P.W."/>
            <person name="Goodrich-Blair H."/>
            <person name="Dillman A.R."/>
        </authorList>
    </citation>
    <scope>NUCLEOTIDE SEQUENCE</scope>
    <source>
        <strain evidence="4">PS9179</strain>
        <tissue evidence="4">Whole animal</tissue>
    </source>
</reference>
<feature type="domain" description="BESS" evidence="3">
    <location>
        <begin position="210"/>
        <end position="249"/>
    </location>
</feature>